<comment type="caution">
    <text evidence="1">The sequence shown here is derived from an EMBL/GenBank/DDBJ whole genome shotgun (WGS) entry which is preliminary data.</text>
</comment>
<gene>
    <name evidence="1" type="ORF">GZ78_23685</name>
</gene>
<dbReference type="AlphaFoldDB" id="A0A081NCQ7"/>
<name>A0A081NCQ7_9GAMM</name>
<organism evidence="1 2">
    <name type="scientific">Endozoicomonas numazuensis</name>
    <dbReference type="NCBI Taxonomy" id="1137799"/>
    <lineage>
        <taxon>Bacteria</taxon>
        <taxon>Pseudomonadati</taxon>
        <taxon>Pseudomonadota</taxon>
        <taxon>Gammaproteobacteria</taxon>
        <taxon>Oceanospirillales</taxon>
        <taxon>Endozoicomonadaceae</taxon>
        <taxon>Endozoicomonas</taxon>
    </lineage>
</organism>
<dbReference type="RefSeq" id="WP_152558880.1">
    <property type="nucleotide sequence ID" value="NZ_JOKH01000006.1"/>
</dbReference>
<proteinExistence type="predicted"/>
<dbReference type="eggNOG" id="ENOG502ZA4H">
    <property type="taxonomic scope" value="Bacteria"/>
</dbReference>
<protein>
    <submittedName>
        <fullName evidence="1">Uncharacterized protein</fullName>
    </submittedName>
</protein>
<dbReference type="EMBL" id="JOKH01000006">
    <property type="protein sequence ID" value="KEQ16230.1"/>
    <property type="molecule type" value="Genomic_DNA"/>
</dbReference>
<reference evidence="1 2" key="1">
    <citation type="submission" date="2014-06" db="EMBL/GenBank/DDBJ databases">
        <title>Whole Genome Sequences of Three Symbiotic Endozoicomonas Bacteria.</title>
        <authorList>
            <person name="Neave M.J."/>
            <person name="Apprill A."/>
            <person name="Voolstra C.R."/>
        </authorList>
    </citation>
    <scope>NUCLEOTIDE SEQUENCE [LARGE SCALE GENOMIC DNA]</scope>
    <source>
        <strain evidence="1 2">DSM 25634</strain>
    </source>
</reference>
<dbReference type="OrthoDB" id="737122at2"/>
<evidence type="ECO:0000313" key="2">
    <source>
        <dbReference type="Proteomes" id="UP000028073"/>
    </source>
</evidence>
<keyword evidence="2" id="KW-1185">Reference proteome</keyword>
<accession>A0A081NCQ7</accession>
<sequence length="148" mass="16309">MAYYNAVLLNTGDAIRIESPYELPVNIVRFDKNYEKGYLTLPTHGGGYYLEVHDTPHLWSHLSNHGGGYVLLGKNVGEKTYHITAFNIPFGKAIYAPGGVIHCDGLLIGNVLAIYTVTEHYSSAIIISPNGLTPSLTIPEYTRSISRQ</sequence>
<dbReference type="Proteomes" id="UP000028073">
    <property type="component" value="Unassembled WGS sequence"/>
</dbReference>
<evidence type="ECO:0000313" key="1">
    <source>
        <dbReference type="EMBL" id="KEQ16230.1"/>
    </source>
</evidence>